<keyword evidence="2" id="KW-0012">Acyltransferase</keyword>
<organism evidence="2 3">
    <name type="scientific">Actinokineospora cianjurensis</name>
    <dbReference type="NCBI Taxonomy" id="585224"/>
    <lineage>
        <taxon>Bacteria</taxon>
        <taxon>Bacillati</taxon>
        <taxon>Actinomycetota</taxon>
        <taxon>Actinomycetes</taxon>
        <taxon>Pseudonocardiales</taxon>
        <taxon>Pseudonocardiaceae</taxon>
        <taxon>Actinokineospora</taxon>
    </lineage>
</organism>
<dbReference type="EMBL" id="RCDD01000007">
    <property type="protein sequence ID" value="RLK54346.1"/>
    <property type="molecule type" value="Genomic_DNA"/>
</dbReference>
<comment type="caution">
    <text evidence="2">The sequence shown here is derived from an EMBL/GenBank/DDBJ whole genome shotgun (WGS) entry which is preliminary data.</text>
</comment>
<sequence>MNEIRPARAGDGTAIGEVHAASWGAVYAPLFPAAFAAEGISSRLGRWHARIAEGVGVLLVASREGRVLAFSHTVPSAERDGYREILSFYGHPDGWGTGVARDLMAETVRRVDRVHLWTLRDTAQSRRFYAKCGFVETGETRTRDFGDGNPLPQVEYALVTG</sequence>
<dbReference type="PROSITE" id="PS51186">
    <property type="entry name" value="GNAT"/>
    <property type="match status" value="1"/>
</dbReference>
<feature type="domain" description="N-acetyltransferase" evidence="1">
    <location>
        <begin position="2"/>
        <end position="152"/>
    </location>
</feature>
<dbReference type="GO" id="GO:0016747">
    <property type="term" value="F:acyltransferase activity, transferring groups other than amino-acyl groups"/>
    <property type="evidence" value="ECO:0007669"/>
    <property type="project" value="InterPro"/>
</dbReference>
<evidence type="ECO:0000313" key="2">
    <source>
        <dbReference type="EMBL" id="RLK54346.1"/>
    </source>
</evidence>
<dbReference type="InterPro" id="IPR016181">
    <property type="entry name" value="Acyl_CoA_acyltransferase"/>
</dbReference>
<dbReference type="Gene3D" id="3.40.630.30">
    <property type="match status" value="1"/>
</dbReference>
<dbReference type="CDD" id="cd04301">
    <property type="entry name" value="NAT_SF"/>
    <property type="match status" value="1"/>
</dbReference>
<evidence type="ECO:0000259" key="1">
    <source>
        <dbReference type="PROSITE" id="PS51186"/>
    </source>
</evidence>
<reference evidence="2 3" key="1">
    <citation type="submission" date="2018-10" db="EMBL/GenBank/DDBJ databases">
        <title>Genomic Encyclopedia of Archaeal and Bacterial Type Strains, Phase II (KMG-II): from individual species to whole genera.</title>
        <authorList>
            <person name="Goeker M."/>
        </authorList>
    </citation>
    <scope>NUCLEOTIDE SEQUENCE [LARGE SCALE GENOMIC DNA]</scope>
    <source>
        <strain evidence="2 3">DSM 45657</strain>
    </source>
</reference>
<dbReference type="SUPFAM" id="SSF55729">
    <property type="entry name" value="Acyl-CoA N-acyltransferases (Nat)"/>
    <property type="match status" value="1"/>
</dbReference>
<dbReference type="Pfam" id="PF13508">
    <property type="entry name" value="Acetyltransf_7"/>
    <property type="match status" value="1"/>
</dbReference>
<keyword evidence="2" id="KW-0808">Transferase</keyword>
<evidence type="ECO:0000313" key="3">
    <source>
        <dbReference type="Proteomes" id="UP000282454"/>
    </source>
</evidence>
<gene>
    <name evidence="2" type="ORF">CLV68_5896</name>
</gene>
<name>A0A421AWZ3_9PSEU</name>
<accession>A0A421AWZ3</accession>
<dbReference type="RefSeq" id="WP_121394323.1">
    <property type="nucleotide sequence ID" value="NZ_RCDD01000007.1"/>
</dbReference>
<dbReference type="InterPro" id="IPR000182">
    <property type="entry name" value="GNAT_dom"/>
</dbReference>
<proteinExistence type="predicted"/>
<protein>
    <submittedName>
        <fullName evidence="2">L-amino acid N-acyltransferase YncA</fullName>
    </submittedName>
</protein>
<keyword evidence="3" id="KW-1185">Reference proteome</keyword>
<dbReference type="AlphaFoldDB" id="A0A421AWZ3"/>
<dbReference type="OrthoDB" id="5243635at2"/>
<dbReference type="Proteomes" id="UP000282454">
    <property type="component" value="Unassembled WGS sequence"/>
</dbReference>